<keyword evidence="1" id="KW-0812">Transmembrane</keyword>
<organism evidence="2 3">
    <name type="scientific">Thermogemmatispora aurantia</name>
    <dbReference type="NCBI Taxonomy" id="2045279"/>
    <lineage>
        <taxon>Bacteria</taxon>
        <taxon>Bacillati</taxon>
        <taxon>Chloroflexota</taxon>
        <taxon>Ktedonobacteria</taxon>
        <taxon>Thermogemmatisporales</taxon>
        <taxon>Thermogemmatisporaceae</taxon>
        <taxon>Thermogemmatispora</taxon>
    </lineage>
</organism>
<accession>A0A5J4K5R1</accession>
<keyword evidence="3" id="KW-1185">Reference proteome</keyword>
<dbReference type="RefSeq" id="WP_151727273.1">
    <property type="nucleotide sequence ID" value="NZ_BKZV01000001.1"/>
</dbReference>
<feature type="transmembrane region" description="Helical" evidence="1">
    <location>
        <begin position="87"/>
        <end position="105"/>
    </location>
</feature>
<keyword evidence="1" id="KW-1133">Transmembrane helix</keyword>
<dbReference type="EMBL" id="BKZV01000001">
    <property type="protein sequence ID" value="GER82402.1"/>
    <property type="molecule type" value="Genomic_DNA"/>
</dbReference>
<evidence type="ECO:0008006" key="4">
    <source>
        <dbReference type="Google" id="ProtNLM"/>
    </source>
</evidence>
<name>A0A5J4K5R1_9CHLR</name>
<dbReference type="Pfam" id="PF13630">
    <property type="entry name" value="SdpI"/>
    <property type="match status" value="1"/>
</dbReference>
<evidence type="ECO:0000256" key="1">
    <source>
        <dbReference type="SAM" id="Phobius"/>
    </source>
</evidence>
<reference evidence="2 3" key="1">
    <citation type="journal article" date="2019" name="Int. J. Syst. Evol. Microbiol.">
        <title>Thermogemmatispora aurantia sp. nov. and Thermogemmatispora argillosa sp. nov., within the class Ktedonobacteria, and emended description of the genus Thermogemmatispora.</title>
        <authorList>
            <person name="Zheng Y."/>
            <person name="Wang C.M."/>
            <person name="Sakai Y."/>
            <person name="Abe K."/>
            <person name="Yokota A."/>
            <person name="Yabe S."/>
        </authorList>
    </citation>
    <scope>NUCLEOTIDE SEQUENCE [LARGE SCALE GENOMIC DNA]</scope>
    <source>
        <strain evidence="2 3">A1-2</strain>
    </source>
</reference>
<dbReference type="InterPro" id="IPR025962">
    <property type="entry name" value="SdpI/YhfL"/>
</dbReference>
<feature type="transmembrane region" description="Helical" evidence="1">
    <location>
        <begin position="6"/>
        <end position="27"/>
    </location>
</feature>
<evidence type="ECO:0000313" key="3">
    <source>
        <dbReference type="Proteomes" id="UP000334820"/>
    </source>
</evidence>
<protein>
    <recommendedName>
        <fullName evidence="4">SdpI family protein</fullName>
    </recommendedName>
</protein>
<dbReference type="AlphaFoldDB" id="A0A5J4K5R1"/>
<gene>
    <name evidence="2" type="ORF">KTAU_10390</name>
</gene>
<comment type="caution">
    <text evidence="2">The sequence shown here is derived from an EMBL/GenBank/DDBJ whole genome shotgun (WGS) entry which is preliminary data.</text>
</comment>
<proteinExistence type="predicted"/>
<keyword evidence="1" id="KW-0472">Membrane</keyword>
<evidence type="ECO:0000313" key="2">
    <source>
        <dbReference type="EMBL" id="GER82402.1"/>
    </source>
</evidence>
<sequence length="116" mass="12921">MNSLNLLASAIDVVAGVSLIVLSLPLLRGNTQRNSFYGFRFGRAMTSAEQWREINRYGARWTILWSSLLVVIGIVAFFIPFGDNTTLAFLWIVIPVLFLSTIPIIQTASYARRIAG</sequence>
<dbReference type="Proteomes" id="UP000334820">
    <property type="component" value="Unassembled WGS sequence"/>
</dbReference>
<feature type="transmembrane region" description="Helical" evidence="1">
    <location>
        <begin position="61"/>
        <end position="81"/>
    </location>
</feature>